<dbReference type="Proteomes" id="UP001456344">
    <property type="component" value="Chromosome"/>
</dbReference>
<reference evidence="1" key="1">
    <citation type="submission" date="2023-10" db="EMBL/GenBank/DDBJ databases">
        <title>Whole genome sequencing of actinobacterial strain Amycolatopsis sp. (BCA-696) identifies the underlying plant growth-promoting genes.</title>
        <authorList>
            <person name="Gandham P."/>
            <person name="Vadla N."/>
            <person name="Saji A."/>
            <person name="Srinivas V."/>
            <person name="Ruperao P."/>
            <person name="Selvanayagam S."/>
            <person name="Saxena R.K."/>
            <person name="Rathore A."/>
            <person name="Gopalakrishnan S."/>
            <person name="Thakur V."/>
        </authorList>
    </citation>
    <scope>NUCLEOTIDE SEQUENCE</scope>
    <source>
        <strain evidence="1">BCA-696</strain>
    </source>
</reference>
<evidence type="ECO:0000313" key="1">
    <source>
        <dbReference type="EMBL" id="WYW15649.1"/>
    </source>
</evidence>
<protein>
    <submittedName>
        <fullName evidence="1">Uncharacterized protein</fullName>
    </submittedName>
</protein>
<keyword evidence="2" id="KW-1185">Reference proteome</keyword>
<accession>A0ACD5B8B4</accession>
<organism evidence="1 2">
    <name type="scientific">Amycolatopsis coloradensis</name>
    <dbReference type="NCBI Taxonomy" id="76021"/>
    <lineage>
        <taxon>Bacteria</taxon>
        <taxon>Bacillati</taxon>
        <taxon>Actinomycetota</taxon>
        <taxon>Actinomycetes</taxon>
        <taxon>Pseudonocardiales</taxon>
        <taxon>Pseudonocardiaceae</taxon>
        <taxon>Amycolatopsis</taxon>
    </lineage>
</organism>
<sequence length="70" mass="7492">MAVTEVDYVCQKSGEMILVAQLRFFAVSPLRAQSVFIAPSGCSHRGTLSLASDVPIIIRCDVSAADFMGN</sequence>
<gene>
    <name evidence="1" type="ORF">LCL61_08805</name>
</gene>
<dbReference type="EMBL" id="CP150484">
    <property type="protein sequence ID" value="WYW15649.1"/>
    <property type="molecule type" value="Genomic_DNA"/>
</dbReference>
<evidence type="ECO:0000313" key="2">
    <source>
        <dbReference type="Proteomes" id="UP001456344"/>
    </source>
</evidence>
<name>A0ACD5B8B4_9PSEU</name>
<proteinExistence type="predicted"/>